<name>A0A4R9K5N6_9LEPT</name>
<keyword evidence="2" id="KW-1185">Reference proteome</keyword>
<accession>A0A4R9K5N6</accession>
<evidence type="ECO:0000313" key="2">
    <source>
        <dbReference type="Proteomes" id="UP000297693"/>
    </source>
</evidence>
<proteinExistence type="predicted"/>
<organism evidence="1 2">
    <name type="scientific">Leptospira ognonensis</name>
    <dbReference type="NCBI Taxonomy" id="2484945"/>
    <lineage>
        <taxon>Bacteria</taxon>
        <taxon>Pseudomonadati</taxon>
        <taxon>Spirochaetota</taxon>
        <taxon>Spirochaetia</taxon>
        <taxon>Leptospirales</taxon>
        <taxon>Leptospiraceae</taxon>
        <taxon>Leptospira</taxon>
    </lineage>
</organism>
<dbReference type="AlphaFoldDB" id="A0A4R9K5N6"/>
<evidence type="ECO:0000313" key="1">
    <source>
        <dbReference type="EMBL" id="TGL61535.1"/>
    </source>
</evidence>
<dbReference type="RefSeq" id="WP_135622813.1">
    <property type="nucleotide sequence ID" value="NZ_RQGD01000015.1"/>
</dbReference>
<dbReference type="EMBL" id="RQGD01000015">
    <property type="protein sequence ID" value="TGL61535.1"/>
    <property type="molecule type" value="Genomic_DNA"/>
</dbReference>
<dbReference type="OrthoDB" id="327501at2"/>
<protein>
    <submittedName>
        <fullName evidence="1">SH3 domain-containing protein</fullName>
    </submittedName>
</protein>
<dbReference type="Proteomes" id="UP000297693">
    <property type="component" value="Unassembled WGS sequence"/>
</dbReference>
<dbReference type="Gene3D" id="2.30.30.40">
    <property type="entry name" value="SH3 Domains"/>
    <property type="match status" value="1"/>
</dbReference>
<reference evidence="1" key="1">
    <citation type="journal article" date="2019" name="PLoS Negl. Trop. Dis.">
        <title>Revisiting the worldwide diversity of Leptospira species in the environment.</title>
        <authorList>
            <person name="Vincent A.T."/>
            <person name="Schiettekatte O."/>
            <person name="Bourhy P."/>
            <person name="Veyrier F.J."/>
            <person name="Picardeau M."/>
        </authorList>
    </citation>
    <scope>NUCLEOTIDE SEQUENCE [LARGE SCALE GENOMIC DNA]</scope>
    <source>
        <strain evidence="1">201702476</strain>
    </source>
</reference>
<sequence length="272" mass="31523">MNKIKILSLILILLLIYCKNKTDDSDTESFAFIRGKNIHLRESPDQKSKSFGFLQGGNKVEIISVPDTNTKVGNLEGKWIKVTVLSGKLEKITGYVLSTFILDMGTDPMSLINKDIEISKRKDYLLKLKSEFKEYEEGGLYTFNELIDFEILITECKINRIANSTIFKERETLIRDFRTLQENFNHSEFEKMTSCEFLWADGCGGNDFLPYPYFSYSGKDEMKLIIESLIVDSGDKDNCYRTSDNKRYCFEIYKDDEKYQISGICQMQTNQK</sequence>
<comment type="caution">
    <text evidence="1">The sequence shown here is derived from an EMBL/GenBank/DDBJ whole genome shotgun (WGS) entry which is preliminary data.</text>
</comment>
<gene>
    <name evidence="1" type="ORF">EHQ58_05155</name>
</gene>